<name>A0AA35Y1X7_LACSI</name>
<evidence type="ECO:0000313" key="1">
    <source>
        <dbReference type="EMBL" id="CAI9263909.1"/>
    </source>
</evidence>
<protein>
    <submittedName>
        <fullName evidence="1">Uncharacterized protein</fullName>
    </submittedName>
</protein>
<organism evidence="1 2">
    <name type="scientific">Lactuca saligna</name>
    <name type="common">Willowleaf lettuce</name>
    <dbReference type="NCBI Taxonomy" id="75948"/>
    <lineage>
        <taxon>Eukaryota</taxon>
        <taxon>Viridiplantae</taxon>
        <taxon>Streptophyta</taxon>
        <taxon>Embryophyta</taxon>
        <taxon>Tracheophyta</taxon>
        <taxon>Spermatophyta</taxon>
        <taxon>Magnoliopsida</taxon>
        <taxon>eudicotyledons</taxon>
        <taxon>Gunneridae</taxon>
        <taxon>Pentapetalae</taxon>
        <taxon>asterids</taxon>
        <taxon>campanulids</taxon>
        <taxon>Asterales</taxon>
        <taxon>Asteraceae</taxon>
        <taxon>Cichorioideae</taxon>
        <taxon>Cichorieae</taxon>
        <taxon>Lactucinae</taxon>
        <taxon>Lactuca</taxon>
    </lineage>
</organism>
<keyword evidence="2" id="KW-1185">Reference proteome</keyword>
<gene>
    <name evidence="1" type="ORF">LSALG_LOCUS4584</name>
</gene>
<proteinExistence type="predicted"/>
<dbReference type="EMBL" id="OX465086">
    <property type="protein sequence ID" value="CAI9263909.1"/>
    <property type="molecule type" value="Genomic_DNA"/>
</dbReference>
<accession>A0AA35Y1X7</accession>
<reference evidence="1" key="1">
    <citation type="submission" date="2023-04" db="EMBL/GenBank/DDBJ databases">
        <authorList>
            <person name="Vijverberg K."/>
            <person name="Xiong W."/>
            <person name="Schranz E."/>
        </authorList>
    </citation>
    <scope>NUCLEOTIDE SEQUENCE</scope>
</reference>
<dbReference type="AlphaFoldDB" id="A0AA35Y1X7"/>
<evidence type="ECO:0000313" key="2">
    <source>
        <dbReference type="Proteomes" id="UP001177003"/>
    </source>
</evidence>
<sequence length="175" mass="19333">MVSEPITSNPKTSFESNTTKANAVITSLGSTLRTEKDALEQVLTSIQSTNTEFQSSLSSKIEKLHEDFAMENKIMDDLAVKTEKVKVLYVKLNHANKRIEDLLSEKVVMKSCITGVNSLLLNIIETIDSLITITVRKHLAEKHRSVFIMLNRLEGVSKSVAPPKQGGEQSKSFGA</sequence>
<dbReference type="Proteomes" id="UP001177003">
    <property type="component" value="Chromosome 0"/>
</dbReference>